<proteinExistence type="predicted"/>
<sequence length="239" mass="25912">MNKKMPGVLLLCGVWAGAALAAPPSAPKQPTVLPLTAQVEGKGYAQLSAQWWQWALSMPVEPYLDPDGRFCAIGQDGPIWFLAGTDGSFDALRECKVPLGKHLFLPVINMIQQTPLGVKKGKTVMSCDRLQASVAVNNDHLASAVVLIDGVAVKNVASYRVRSDGCFPIYPDLPEDDRYITPVAASDGYWLLIPPLPVGRHTIVVGANYGAPEGGFHRMMQNFEYVLWVGMGDGFAMRD</sequence>
<dbReference type="AlphaFoldDB" id="A0A286CWT6"/>
<accession>A0A286CWT6</accession>
<evidence type="ECO:0000313" key="3">
    <source>
        <dbReference type="Proteomes" id="UP000219374"/>
    </source>
</evidence>
<name>A0A286CWT6_9GAMM</name>
<dbReference type="Proteomes" id="UP000219374">
    <property type="component" value="Unassembled WGS sequence"/>
</dbReference>
<feature type="chain" id="PRO_5012041164" evidence="1">
    <location>
        <begin position="22"/>
        <end position="239"/>
    </location>
</feature>
<protein>
    <submittedName>
        <fullName evidence="2">Uncharacterized protein</fullName>
    </submittedName>
</protein>
<keyword evidence="1" id="KW-0732">Signal</keyword>
<gene>
    <name evidence="2" type="ORF">SAMN06296416_101331</name>
</gene>
<feature type="signal peptide" evidence="1">
    <location>
        <begin position="1"/>
        <end position="21"/>
    </location>
</feature>
<evidence type="ECO:0000313" key="2">
    <source>
        <dbReference type="EMBL" id="SOD50834.1"/>
    </source>
</evidence>
<organism evidence="2 3">
    <name type="scientific">Pseudoxanthomonas wuyuanensis</name>
    <dbReference type="NCBI Taxonomy" id="1073196"/>
    <lineage>
        <taxon>Bacteria</taxon>
        <taxon>Pseudomonadati</taxon>
        <taxon>Pseudomonadota</taxon>
        <taxon>Gammaproteobacteria</taxon>
        <taxon>Lysobacterales</taxon>
        <taxon>Lysobacteraceae</taxon>
        <taxon>Pseudoxanthomonas</taxon>
    </lineage>
</organism>
<evidence type="ECO:0000256" key="1">
    <source>
        <dbReference type="SAM" id="SignalP"/>
    </source>
</evidence>
<reference evidence="2 3" key="1">
    <citation type="submission" date="2017-09" db="EMBL/GenBank/DDBJ databases">
        <authorList>
            <person name="Ehlers B."/>
            <person name="Leendertz F.H."/>
        </authorList>
    </citation>
    <scope>NUCLEOTIDE SEQUENCE [LARGE SCALE GENOMIC DNA]</scope>
    <source>
        <strain evidence="2 3">CGMCC 1.10978</strain>
    </source>
</reference>
<dbReference type="RefSeq" id="WP_238394604.1">
    <property type="nucleotide sequence ID" value="NZ_OCND01000001.1"/>
</dbReference>
<dbReference type="EMBL" id="OCND01000001">
    <property type="protein sequence ID" value="SOD50834.1"/>
    <property type="molecule type" value="Genomic_DNA"/>
</dbReference>
<keyword evidence="3" id="KW-1185">Reference proteome</keyword>